<dbReference type="Proteomes" id="UP000001137">
    <property type="component" value="Chromosome"/>
</dbReference>
<gene>
    <name evidence="2" type="ordered locus">Cmaq_1470</name>
</gene>
<dbReference type="PANTHER" id="PTHR34203:SF15">
    <property type="entry name" value="SLL1173 PROTEIN"/>
    <property type="match status" value="1"/>
</dbReference>
<dbReference type="InterPro" id="IPR029063">
    <property type="entry name" value="SAM-dependent_MTases_sf"/>
</dbReference>
<dbReference type="OrthoDB" id="275825at2157"/>
<dbReference type="GO" id="GO:0008168">
    <property type="term" value="F:methyltransferase activity"/>
    <property type="evidence" value="ECO:0007669"/>
    <property type="project" value="UniProtKB-KW"/>
</dbReference>
<dbReference type="InterPro" id="IPR052514">
    <property type="entry name" value="SAM-dependent_MTase"/>
</dbReference>
<dbReference type="GO" id="GO:0032259">
    <property type="term" value="P:methylation"/>
    <property type="evidence" value="ECO:0007669"/>
    <property type="project" value="UniProtKB-KW"/>
</dbReference>
<accession>A8M975</accession>
<organism evidence="2 3">
    <name type="scientific">Caldivirga maquilingensis (strain ATCC 700844 / DSM 13496 / JCM 10307 / IC-167)</name>
    <dbReference type="NCBI Taxonomy" id="397948"/>
    <lineage>
        <taxon>Archaea</taxon>
        <taxon>Thermoproteota</taxon>
        <taxon>Thermoprotei</taxon>
        <taxon>Thermoproteales</taxon>
        <taxon>Thermoproteaceae</taxon>
        <taxon>Caldivirga</taxon>
    </lineage>
</organism>
<dbReference type="EMBL" id="CP000852">
    <property type="protein sequence ID" value="ABW02294.1"/>
    <property type="molecule type" value="Genomic_DNA"/>
</dbReference>
<reference evidence="2 3" key="1">
    <citation type="submission" date="2007-10" db="EMBL/GenBank/DDBJ databases">
        <title>Complete sequence of Caldivirga maquilingensis IC-167.</title>
        <authorList>
            <consortium name="US DOE Joint Genome Institute"/>
            <person name="Copeland A."/>
            <person name="Lucas S."/>
            <person name="Lapidus A."/>
            <person name="Barry K."/>
            <person name="Glavina del Rio T."/>
            <person name="Dalin E."/>
            <person name="Tice H."/>
            <person name="Pitluck S."/>
            <person name="Saunders E."/>
            <person name="Brettin T."/>
            <person name="Bruce D."/>
            <person name="Detter J.C."/>
            <person name="Han C."/>
            <person name="Schmutz J."/>
            <person name="Larimer F."/>
            <person name="Land M."/>
            <person name="Hauser L."/>
            <person name="Kyrpides N."/>
            <person name="Ivanova N."/>
            <person name="Biddle J.F."/>
            <person name="Zhang Z."/>
            <person name="Fitz-Gibbon S.T."/>
            <person name="Lowe T.M."/>
            <person name="Saltikov C."/>
            <person name="House C.H."/>
            <person name="Richardson P."/>
        </authorList>
    </citation>
    <scope>NUCLEOTIDE SEQUENCE [LARGE SCALE GENOMIC DNA]</scope>
    <source>
        <strain evidence="3">ATCC 700844 / DSM 13496 / JCM 10307 / IC-167</strain>
    </source>
</reference>
<dbReference type="InterPro" id="IPR006342">
    <property type="entry name" value="FkbM_mtfrase"/>
</dbReference>
<dbReference type="eggNOG" id="arCOG01402">
    <property type="taxonomic scope" value="Archaea"/>
</dbReference>
<protein>
    <submittedName>
        <fullName evidence="2">Methyltransferase FkbM family</fullName>
    </submittedName>
</protein>
<dbReference type="KEGG" id="cma:Cmaq_1470"/>
<feature type="domain" description="Methyltransferase FkbM" evidence="1">
    <location>
        <begin position="88"/>
        <end position="261"/>
    </location>
</feature>
<evidence type="ECO:0000313" key="3">
    <source>
        <dbReference type="Proteomes" id="UP000001137"/>
    </source>
</evidence>
<dbReference type="HOGENOM" id="CLU_989021_0_0_2"/>
<evidence type="ECO:0000259" key="1">
    <source>
        <dbReference type="Pfam" id="PF05050"/>
    </source>
</evidence>
<dbReference type="AlphaFoldDB" id="A8M975"/>
<dbReference type="RefSeq" id="WP_012186513.1">
    <property type="nucleotide sequence ID" value="NC_009954.1"/>
</dbReference>
<proteinExistence type="predicted"/>
<keyword evidence="3" id="KW-1185">Reference proteome</keyword>
<sequence>MIKAVLNSIRTSMVNKYPLDLALANLTASISALRRLGVYPRVVHLPDGNKIIVNNIDTLLINVPDQFVRREYALSRDFIPKPNWIVLDVGAYVGIYSLWAAKLIGNGGFVVSFEPNPLAYQWLVRNIEVNGVSNIHAIPLALGDYIGRSRLYVALRNIEASSFIQNHITRNPTGDLGIARSFTVPIITLDAFIRHSRAMIGRAIDHIDLVKIDVEGYEARVLRGAQEALNKGFISRFVIEVHIDQVKTMDIISMLKGYDYRAVGIKNVNNVKHMLYAELIR</sequence>
<dbReference type="PANTHER" id="PTHR34203">
    <property type="entry name" value="METHYLTRANSFERASE, FKBM FAMILY PROTEIN"/>
    <property type="match status" value="1"/>
</dbReference>
<dbReference type="Pfam" id="PF05050">
    <property type="entry name" value="Methyltransf_21"/>
    <property type="match status" value="1"/>
</dbReference>
<name>A8M975_CALMQ</name>
<dbReference type="NCBIfam" id="TIGR01444">
    <property type="entry name" value="fkbM_fam"/>
    <property type="match status" value="1"/>
</dbReference>
<keyword evidence="2" id="KW-0489">Methyltransferase</keyword>
<dbReference type="GeneID" id="5709488"/>
<evidence type="ECO:0000313" key="2">
    <source>
        <dbReference type="EMBL" id="ABW02294.1"/>
    </source>
</evidence>
<keyword evidence="2" id="KW-0808">Transferase</keyword>
<dbReference type="SUPFAM" id="SSF53335">
    <property type="entry name" value="S-adenosyl-L-methionine-dependent methyltransferases"/>
    <property type="match status" value="1"/>
</dbReference>
<dbReference type="Gene3D" id="3.40.50.150">
    <property type="entry name" value="Vaccinia Virus protein VP39"/>
    <property type="match status" value="1"/>
</dbReference>
<dbReference type="STRING" id="397948.Cmaq_1470"/>